<organism evidence="1 2">
    <name type="scientific">Halalkalicoccus paucihalophilus</name>
    <dbReference type="NCBI Taxonomy" id="1008153"/>
    <lineage>
        <taxon>Archaea</taxon>
        <taxon>Methanobacteriati</taxon>
        <taxon>Methanobacteriota</taxon>
        <taxon>Stenosarchaea group</taxon>
        <taxon>Halobacteria</taxon>
        <taxon>Halobacteriales</taxon>
        <taxon>Halococcaceae</taxon>
        <taxon>Halalkalicoccus</taxon>
    </lineage>
</organism>
<accession>A0A151A9M2</accession>
<evidence type="ECO:0000313" key="1">
    <source>
        <dbReference type="EMBL" id="KYH24192.1"/>
    </source>
</evidence>
<proteinExistence type="predicted"/>
<dbReference type="Proteomes" id="UP000075321">
    <property type="component" value="Unassembled WGS sequence"/>
</dbReference>
<reference evidence="1 2" key="1">
    <citation type="submission" date="2016-02" db="EMBL/GenBank/DDBJ databases">
        <title>Genome sequence of Halalkalicoccus paucihalophilus DSM 24557.</title>
        <authorList>
            <person name="Poehlein A."/>
            <person name="Daniel R."/>
        </authorList>
    </citation>
    <scope>NUCLEOTIDE SEQUENCE [LARGE SCALE GENOMIC DNA]</scope>
    <source>
        <strain evidence="1 2">DSM 24557</strain>
    </source>
</reference>
<keyword evidence="2" id="KW-1185">Reference proteome</keyword>
<dbReference type="PATRIC" id="fig|1008153.3.peg.3885"/>
<sequence length="59" mass="7031">MQNFGFVFLAKRPYYILYTDCLAIVFHRPPNRPVLEILYREKAYNSFCHTCNCKVSHTT</sequence>
<dbReference type="EMBL" id="LTAZ01000015">
    <property type="protein sequence ID" value="KYH24192.1"/>
    <property type="molecule type" value="Genomic_DNA"/>
</dbReference>
<protein>
    <submittedName>
        <fullName evidence="1">Uncharacterized protein</fullName>
    </submittedName>
</protein>
<evidence type="ECO:0000313" key="2">
    <source>
        <dbReference type="Proteomes" id="UP000075321"/>
    </source>
</evidence>
<comment type="caution">
    <text evidence="1">The sequence shown here is derived from an EMBL/GenBank/DDBJ whole genome shotgun (WGS) entry which is preliminary data.</text>
</comment>
<dbReference type="AlphaFoldDB" id="A0A151A9M2"/>
<name>A0A151A9M2_9EURY</name>
<gene>
    <name evidence="1" type="ORF">HAPAU_36630</name>
</gene>